<feature type="transmembrane region" description="Helical" evidence="8">
    <location>
        <begin position="168"/>
        <end position="191"/>
    </location>
</feature>
<keyword evidence="5 8" id="KW-0812">Transmembrane</keyword>
<protein>
    <submittedName>
        <fullName evidence="10">MFS transporter</fullName>
    </submittedName>
</protein>
<feature type="transmembrane region" description="Helical" evidence="8">
    <location>
        <begin position="287"/>
        <end position="308"/>
    </location>
</feature>
<keyword evidence="3" id="KW-0813">Transport</keyword>
<dbReference type="Pfam" id="PF07690">
    <property type="entry name" value="MFS_1"/>
    <property type="match status" value="1"/>
</dbReference>
<reference evidence="10 11" key="1">
    <citation type="submission" date="2023-04" db="EMBL/GenBank/DDBJ databases">
        <title>Funneling lignin-derived compounds into biodiesel using alkali-halophilic Citricoccus sp. P2.</title>
        <authorList>
            <person name="Luo C.-B."/>
        </authorList>
    </citation>
    <scope>NUCLEOTIDE SEQUENCE [LARGE SCALE GENOMIC DNA]</scope>
    <source>
        <strain evidence="10 11">P2</strain>
    </source>
</reference>
<evidence type="ECO:0000256" key="6">
    <source>
        <dbReference type="ARBA" id="ARBA00022989"/>
    </source>
</evidence>
<proteinExistence type="inferred from homology"/>
<evidence type="ECO:0000256" key="1">
    <source>
        <dbReference type="ARBA" id="ARBA00004651"/>
    </source>
</evidence>
<dbReference type="PROSITE" id="PS50850">
    <property type="entry name" value="MFS"/>
    <property type="match status" value="1"/>
</dbReference>
<evidence type="ECO:0000256" key="3">
    <source>
        <dbReference type="ARBA" id="ARBA00022448"/>
    </source>
</evidence>
<feature type="transmembrane region" description="Helical" evidence="8">
    <location>
        <begin position="111"/>
        <end position="130"/>
    </location>
</feature>
<feature type="transmembrane region" description="Helical" evidence="8">
    <location>
        <begin position="18"/>
        <end position="34"/>
    </location>
</feature>
<dbReference type="SUPFAM" id="SSF103473">
    <property type="entry name" value="MFS general substrate transporter"/>
    <property type="match status" value="1"/>
</dbReference>
<keyword evidence="7 8" id="KW-0472">Membrane</keyword>
<dbReference type="CDD" id="cd17324">
    <property type="entry name" value="MFS_NepI_like"/>
    <property type="match status" value="1"/>
</dbReference>
<keyword evidence="4" id="KW-1003">Cell membrane</keyword>
<evidence type="ECO:0000313" key="10">
    <source>
        <dbReference type="EMBL" id="WFP17187.1"/>
    </source>
</evidence>
<evidence type="ECO:0000256" key="5">
    <source>
        <dbReference type="ARBA" id="ARBA00022692"/>
    </source>
</evidence>
<feature type="transmembrane region" description="Helical" evidence="8">
    <location>
        <begin position="349"/>
        <end position="369"/>
    </location>
</feature>
<dbReference type="RefSeq" id="WP_278158522.1">
    <property type="nucleotide sequence ID" value="NZ_CP121252.1"/>
</dbReference>
<sequence>MGDTWQGHTPGTGGYRRLLTGLFLAGVATFAQLYSPQGLLPLISRDLGVSADQAALLISTSTLGLALSVIPWAFIGDRIGRKRAMTWSIVLACTAAVVTVVVPTFELMLAFRLLEGLALGGVPALALAYLNEEVHPKTAAQAAGTYVGGTVIGGLSGRIIAAPLGDLLGWRLGVLVVVVLAVLCAAGFVALSPRALNFVPGRQSLTEALRSITGNLRSPLLLSMYLHAMLLMGGFVAIYNFLGFHLMEEPFFLPVSLVSMVFLAYLAGSYTSPWAGKQAGKYGHRRVLIHLVIVMIGAVLLTLTPWLWLVIIGLVVFTGAFFGAHSVASGWAASGAVAGRAQSSALYNVGYYTGSSLFGWLGGVFLHFYGWSGTVLMTAGLALISLVLAIVIRPGRPAADGSSSNP</sequence>
<feature type="transmembrane region" description="Helical" evidence="8">
    <location>
        <begin position="54"/>
        <end position="75"/>
    </location>
</feature>
<dbReference type="PANTHER" id="PTHR43271">
    <property type="entry name" value="BLL2771 PROTEIN"/>
    <property type="match status" value="1"/>
</dbReference>
<dbReference type="Proteomes" id="UP001219037">
    <property type="component" value="Chromosome"/>
</dbReference>
<evidence type="ECO:0000256" key="4">
    <source>
        <dbReference type="ARBA" id="ARBA00022475"/>
    </source>
</evidence>
<name>A0ABY8H998_9MICC</name>
<organism evidence="10 11">
    <name type="scientific">Citricoccus muralis</name>
    <dbReference type="NCBI Taxonomy" id="169134"/>
    <lineage>
        <taxon>Bacteria</taxon>
        <taxon>Bacillati</taxon>
        <taxon>Actinomycetota</taxon>
        <taxon>Actinomycetes</taxon>
        <taxon>Micrococcales</taxon>
        <taxon>Micrococcaceae</taxon>
        <taxon>Citricoccus</taxon>
    </lineage>
</organism>
<evidence type="ECO:0000256" key="7">
    <source>
        <dbReference type="ARBA" id="ARBA00023136"/>
    </source>
</evidence>
<dbReference type="InterPro" id="IPR011701">
    <property type="entry name" value="MFS"/>
</dbReference>
<comment type="similarity">
    <text evidence="2">Belongs to the major facilitator superfamily.</text>
</comment>
<evidence type="ECO:0000256" key="8">
    <source>
        <dbReference type="SAM" id="Phobius"/>
    </source>
</evidence>
<accession>A0ABY8H998</accession>
<feature type="transmembrane region" description="Helical" evidence="8">
    <location>
        <begin position="314"/>
        <end position="337"/>
    </location>
</feature>
<dbReference type="EMBL" id="CP121252">
    <property type="protein sequence ID" value="WFP17187.1"/>
    <property type="molecule type" value="Genomic_DNA"/>
</dbReference>
<keyword evidence="6 8" id="KW-1133">Transmembrane helix</keyword>
<evidence type="ECO:0000256" key="2">
    <source>
        <dbReference type="ARBA" id="ARBA00008335"/>
    </source>
</evidence>
<dbReference type="Gene3D" id="1.20.1250.20">
    <property type="entry name" value="MFS general substrate transporter like domains"/>
    <property type="match status" value="2"/>
</dbReference>
<evidence type="ECO:0000313" key="11">
    <source>
        <dbReference type="Proteomes" id="UP001219037"/>
    </source>
</evidence>
<dbReference type="InterPro" id="IPR020846">
    <property type="entry name" value="MFS_dom"/>
</dbReference>
<feature type="transmembrane region" description="Helical" evidence="8">
    <location>
        <begin position="251"/>
        <end position="275"/>
    </location>
</feature>
<gene>
    <name evidence="10" type="ORF">P8192_03415</name>
</gene>
<feature type="transmembrane region" description="Helical" evidence="8">
    <location>
        <begin position="220"/>
        <end position="239"/>
    </location>
</feature>
<dbReference type="PANTHER" id="PTHR43271:SF1">
    <property type="entry name" value="INNER MEMBRANE TRANSPORT PROTEIN YNFM"/>
    <property type="match status" value="1"/>
</dbReference>
<keyword evidence="11" id="KW-1185">Reference proteome</keyword>
<evidence type="ECO:0000259" key="9">
    <source>
        <dbReference type="PROSITE" id="PS50850"/>
    </source>
</evidence>
<comment type="subcellular location">
    <subcellularLocation>
        <location evidence="1">Cell membrane</location>
        <topology evidence="1">Multi-pass membrane protein</topology>
    </subcellularLocation>
</comment>
<dbReference type="InterPro" id="IPR036259">
    <property type="entry name" value="MFS_trans_sf"/>
</dbReference>
<feature type="transmembrane region" description="Helical" evidence="8">
    <location>
        <begin position="87"/>
        <end position="105"/>
    </location>
</feature>
<feature type="transmembrane region" description="Helical" evidence="8">
    <location>
        <begin position="375"/>
        <end position="392"/>
    </location>
</feature>
<feature type="transmembrane region" description="Helical" evidence="8">
    <location>
        <begin position="142"/>
        <end position="162"/>
    </location>
</feature>
<feature type="domain" description="Major facilitator superfamily (MFS) profile" evidence="9">
    <location>
        <begin position="14"/>
        <end position="397"/>
    </location>
</feature>